<dbReference type="RefSeq" id="WP_061859187.1">
    <property type="nucleotide sequence ID" value="NZ_LTBB01000017.1"/>
</dbReference>
<feature type="transmembrane region" description="Helical" evidence="6">
    <location>
        <begin position="440"/>
        <end position="460"/>
    </location>
</feature>
<feature type="transmembrane region" description="Helical" evidence="6">
    <location>
        <begin position="358"/>
        <end position="377"/>
    </location>
</feature>
<feature type="transmembrane region" description="Helical" evidence="6">
    <location>
        <begin position="326"/>
        <end position="346"/>
    </location>
</feature>
<accession>A0A151AJZ6</accession>
<evidence type="ECO:0000256" key="3">
    <source>
        <dbReference type="ARBA" id="ARBA00022692"/>
    </source>
</evidence>
<dbReference type="AlphaFoldDB" id="A0A151AJZ6"/>
<feature type="transmembrane region" description="Helical" evidence="6">
    <location>
        <begin position="289"/>
        <end position="314"/>
    </location>
</feature>
<feature type="transmembrane region" description="Helical" evidence="6">
    <location>
        <begin position="142"/>
        <end position="160"/>
    </location>
</feature>
<evidence type="ECO:0000256" key="6">
    <source>
        <dbReference type="SAM" id="Phobius"/>
    </source>
</evidence>
<feature type="transmembrane region" description="Helical" evidence="6">
    <location>
        <begin position="166"/>
        <end position="188"/>
    </location>
</feature>
<dbReference type="GO" id="GO:0005886">
    <property type="term" value="C:plasma membrane"/>
    <property type="evidence" value="ECO:0007669"/>
    <property type="project" value="UniProtKB-SubCell"/>
</dbReference>
<dbReference type="PANTHER" id="PTHR30250">
    <property type="entry name" value="PST FAMILY PREDICTED COLANIC ACID TRANSPORTER"/>
    <property type="match status" value="1"/>
</dbReference>
<proteinExistence type="predicted"/>
<dbReference type="InterPro" id="IPR002797">
    <property type="entry name" value="Polysacc_synth"/>
</dbReference>
<keyword evidence="5 6" id="KW-0472">Membrane</keyword>
<keyword evidence="3 6" id="KW-0812">Transmembrane</keyword>
<sequence length="487" mass="55870">MKILQNFILNLLYQLLLIILPLITVPYISRVLGPQNVGTFGYTNSIVQYFILFASLSCNLYGSRQIAYVRDNKEKLNKTFWEIVTLKSLVSIIVIFLYYLFVNLIIPTQYKLYSMIQIICIFTVLIDISWFFIGMEDLKKTVSRNLVVKLISLGMIFTFVKSENDLWRYIIIIVLSDFIGQALLWFYIKKYMKFEKIKISDSIKHLLPMVRLFIPQIAIQVYVILDKTMIGYLTNVTEVGYYDMAQKIVKLPLGIVTSLGLVLLPRISNLYANGEEEKIKVYITKSLNFVLFLALPIYLGIVGISSNLVFWFLGETFLKSGTIMKITSIIIVFIGISNVIGVQLMLPLGKEKEFTISVTTGAVVNFILNSIFIIKFASIGASIATVVAEFSVTFVQFIIMKKYFDLKALSKEFTKYLVASTTMFIVILFINKVILIKGILLTLIQIIIGIIVYFAMLFILKSEILKFIIEKANDLFYSKFKWRVKNV</sequence>
<evidence type="ECO:0000256" key="1">
    <source>
        <dbReference type="ARBA" id="ARBA00004651"/>
    </source>
</evidence>
<feature type="transmembrane region" description="Helical" evidence="6">
    <location>
        <begin position="40"/>
        <end position="62"/>
    </location>
</feature>
<dbReference type="PATRIC" id="fig|1121305.3.peg.2401"/>
<keyword evidence="2" id="KW-1003">Cell membrane</keyword>
<keyword evidence="4 6" id="KW-1133">Transmembrane helix</keyword>
<gene>
    <name evidence="7" type="primary">rfbX</name>
    <name evidence="7" type="ORF">CLCOL_24180</name>
</gene>
<feature type="transmembrane region" description="Helical" evidence="6">
    <location>
        <begin position="383"/>
        <end position="404"/>
    </location>
</feature>
<name>A0A151AJZ6_9CLOT</name>
<comment type="caution">
    <text evidence="7">The sequence shown here is derived from an EMBL/GenBank/DDBJ whole genome shotgun (WGS) entry which is preliminary data.</text>
</comment>
<evidence type="ECO:0000256" key="2">
    <source>
        <dbReference type="ARBA" id="ARBA00022475"/>
    </source>
</evidence>
<feature type="transmembrane region" description="Helical" evidence="6">
    <location>
        <begin position="416"/>
        <end position="434"/>
    </location>
</feature>
<evidence type="ECO:0000256" key="4">
    <source>
        <dbReference type="ARBA" id="ARBA00022989"/>
    </source>
</evidence>
<evidence type="ECO:0000313" key="7">
    <source>
        <dbReference type="EMBL" id="KYH27951.1"/>
    </source>
</evidence>
<organism evidence="7 8">
    <name type="scientific">Clostridium colicanis DSM 13634</name>
    <dbReference type="NCBI Taxonomy" id="1121305"/>
    <lineage>
        <taxon>Bacteria</taxon>
        <taxon>Bacillati</taxon>
        <taxon>Bacillota</taxon>
        <taxon>Clostridia</taxon>
        <taxon>Eubacteriales</taxon>
        <taxon>Clostridiaceae</taxon>
        <taxon>Clostridium</taxon>
    </lineage>
</organism>
<dbReference type="PANTHER" id="PTHR30250:SF11">
    <property type="entry name" value="O-ANTIGEN TRANSPORTER-RELATED"/>
    <property type="match status" value="1"/>
</dbReference>
<keyword evidence="8" id="KW-1185">Reference proteome</keyword>
<comment type="subcellular location">
    <subcellularLocation>
        <location evidence="1">Cell membrane</location>
        <topology evidence="1">Multi-pass membrane protein</topology>
    </subcellularLocation>
</comment>
<evidence type="ECO:0000313" key="8">
    <source>
        <dbReference type="Proteomes" id="UP000075374"/>
    </source>
</evidence>
<dbReference type="Pfam" id="PF01943">
    <property type="entry name" value="Polysacc_synt"/>
    <property type="match status" value="1"/>
</dbReference>
<feature type="transmembrane region" description="Helical" evidence="6">
    <location>
        <begin position="7"/>
        <end position="28"/>
    </location>
</feature>
<dbReference type="InterPro" id="IPR050833">
    <property type="entry name" value="Poly_Biosynth_Transport"/>
</dbReference>
<protein>
    <submittedName>
        <fullName evidence="7">Putative O-antigen transporter</fullName>
    </submittedName>
</protein>
<dbReference type="STRING" id="1121305.CLCOL_24180"/>
<dbReference type="EMBL" id="LTBB01000017">
    <property type="protein sequence ID" value="KYH27951.1"/>
    <property type="molecule type" value="Genomic_DNA"/>
</dbReference>
<feature type="transmembrane region" description="Helical" evidence="6">
    <location>
        <begin position="83"/>
        <end position="106"/>
    </location>
</feature>
<reference evidence="7 8" key="1">
    <citation type="submission" date="2016-02" db="EMBL/GenBank/DDBJ databases">
        <title>Genome sequence of Clostridium colicanis DSM 13634.</title>
        <authorList>
            <person name="Poehlein A."/>
            <person name="Daniel R."/>
        </authorList>
    </citation>
    <scope>NUCLEOTIDE SEQUENCE [LARGE SCALE GENOMIC DNA]</scope>
    <source>
        <strain evidence="7 8">DSM 13634</strain>
    </source>
</reference>
<dbReference type="CDD" id="cd13128">
    <property type="entry name" value="MATE_Wzx_like"/>
    <property type="match status" value="1"/>
</dbReference>
<dbReference type="Proteomes" id="UP000075374">
    <property type="component" value="Unassembled WGS sequence"/>
</dbReference>
<feature type="transmembrane region" description="Helical" evidence="6">
    <location>
        <begin position="112"/>
        <end position="133"/>
    </location>
</feature>
<evidence type="ECO:0000256" key="5">
    <source>
        <dbReference type="ARBA" id="ARBA00023136"/>
    </source>
</evidence>